<dbReference type="Proteomes" id="UP000469424">
    <property type="component" value="Unassembled WGS sequence"/>
</dbReference>
<evidence type="ECO:0000313" key="2">
    <source>
        <dbReference type="Proteomes" id="UP000469424"/>
    </source>
</evidence>
<keyword evidence="2" id="KW-1185">Reference proteome</keyword>
<dbReference type="RefSeq" id="WP_154554238.1">
    <property type="nucleotide sequence ID" value="NZ_VUNA01000007.1"/>
</dbReference>
<reference evidence="1 2" key="1">
    <citation type="submission" date="2019-08" db="EMBL/GenBank/DDBJ databases">
        <title>In-depth cultivation of the pig gut microbiome towards novel bacterial diversity and tailored functional studies.</title>
        <authorList>
            <person name="Wylensek D."/>
            <person name="Hitch T.C.A."/>
            <person name="Clavel T."/>
        </authorList>
    </citation>
    <scope>NUCLEOTIDE SEQUENCE [LARGE SCALE GENOMIC DNA]</scope>
    <source>
        <strain evidence="1 2">WCA-MUC-591-APC-4B</strain>
    </source>
</reference>
<dbReference type="AlphaFoldDB" id="A0A6N7XIB1"/>
<organism evidence="1 2">
    <name type="scientific">Mogibacterium kristiansenii</name>
    <dbReference type="NCBI Taxonomy" id="2606708"/>
    <lineage>
        <taxon>Bacteria</taxon>
        <taxon>Bacillati</taxon>
        <taxon>Bacillota</taxon>
        <taxon>Clostridia</taxon>
        <taxon>Peptostreptococcales</taxon>
        <taxon>Anaerovoracaceae</taxon>
        <taxon>Mogibacterium</taxon>
    </lineage>
</organism>
<gene>
    <name evidence="1" type="ORF">FYJ65_04840</name>
</gene>
<evidence type="ECO:0000313" key="1">
    <source>
        <dbReference type="EMBL" id="MST70674.1"/>
    </source>
</evidence>
<proteinExistence type="predicted"/>
<dbReference type="EMBL" id="VUNA01000007">
    <property type="protein sequence ID" value="MST70674.1"/>
    <property type="molecule type" value="Genomic_DNA"/>
</dbReference>
<sequence length="129" mass="14458">MIKFLKLTSGDLVNVNEIKRIEKNIHFTTEQKGSKNECKAKVEIDVLTHHGLETFVRVTAAAPFADGEKWGDKPGRCEAIHERIDGILDVMISLVIDKMNDDTEKIIDIYTGFLASALEESLNEEAERG</sequence>
<accession>A0A6N7XIB1</accession>
<protein>
    <submittedName>
        <fullName evidence="1">Uncharacterized protein</fullName>
    </submittedName>
</protein>
<comment type="caution">
    <text evidence="1">The sequence shown here is derived from an EMBL/GenBank/DDBJ whole genome shotgun (WGS) entry which is preliminary data.</text>
</comment>
<name>A0A6N7XIB1_9FIRM</name>